<dbReference type="InterPro" id="IPR039420">
    <property type="entry name" value="WalR-like"/>
</dbReference>
<dbReference type="GO" id="GO:0032993">
    <property type="term" value="C:protein-DNA complex"/>
    <property type="evidence" value="ECO:0007669"/>
    <property type="project" value="TreeGrafter"/>
</dbReference>
<keyword evidence="4 7" id="KW-0238">DNA-binding</keyword>
<evidence type="ECO:0000259" key="9">
    <source>
        <dbReference type="PROSITE" id="PS51755"/>
    </source>
</evidence>
<evidence type="ECO:0000259" key="8">
    <source>
        <dbReference type="PROSITE" id="PS50110"/>
    </source>
</evidence>
<evidence type="ECO:0000313" key="10">
    <source>
        <dbReference type="EMBL" id="GGG15586.1"/>
    </source>
</evidence>
<dbReference type="Gene3D" id="1.10.10.10">
    <property type="entry name" value="Winged helix-like DNA-binding domain superfamily/Winged helix DNA-binding domain"/>
    <property type="match status" value="1"/>
</dbReference>
<feature type="modified residue" description="4-aspartylphosphate" evidence="6">
    <location>
        <position position="56"/>
    </location>
</feature>
<dbReference type="SUPFAM" id="SSF46894">
    <property type="entry name" value="C-terminal effector domain of the bipartite response regulators"/>
    <property type="match status" value="1"/>
</dbReference>
<dbReference type="SUPFAM" id="SSF52172">
    <property type="entry name" value="CheY-like"/>
    <property type="match status" value="1"/>
</dbReference>
<dbReference type="EMBL" id="BMCU01000003">
    <property type="protein sequence ID" value="GGG15586.1"/>
    <property type="molecule type" value="Genomic_DNA"/>
</dbReference>
<name>A0A917FZT3_9NOCA</name>
<feature type="domain" description="Response regulatory" evidence="8">
    <location>
        <begin position="7"/>
        <end position="120"/>
    </location>
</feature>
<dbReference type="Proteomes" id="UP000654257">
    <property type="component" value="Unassembled WGS sequence"/>
</dbReference>
<accession>A0A917FZT3</accession>
<gene>
    <name evidence="10" type="primary">prrA</name>
    <name evidence="10" type="ORF">GCM10007304_32110</name>
</gene>
<evidence type="ECO:0000256" key="5">
    <source>
        <dbReference type="ARBA" id="ARBA00023163"/>
    </source>
</evidence>
<dbReference type="PROSITE" id="PS51755">
    <property type="entry name" value="OMPR_PHOB"/>
    <property type="match status" value="1"/>
</dbReference>
<dbReference type="SMART" id="SM00862">
    <property type="entry name" value="Trans_reg_C"/>
    <property type="match status" value="1"/>
</dbReference>
<evidence type="ECO:0000256" key="6">
    <source>
        <dbReference type="PROSITE-ProRule" id="PRU00169"/>
    </source>
</evidence>
<dbReference type="Gene3D" id="3.40.50.2300">
    <property type="match status" value="1"/>
</dbReference>
<dbReference type="SMART" id="SM00448">
    <property type="entry name" value="REC"/>
    <property type="match status" value="1"/>
</dbReference>
<dbReference type="InterPro" id="IPR001789">
    <property type="entry name" value="Sig_transdc_resp-reg_receiver"/>
</dbReference>
<dbReference type="Pfam" id="PF00486">
    <property type="entry name" value="Trans_reg_C"/>
    <property type="match status" value="1"/>
</dbReference>
<dbReference type="GO" id="GO:0000976">
    <property type="term" value="F:transcription cis-regulatory region binding"/>
    <property type="evidence" value="ECO:0007669"/>
    <property type="project" value="TreeGrafter"/>
</dbReference>
<keyword evidence="5" id="KW-0804">Transcription</keyword>
<keyword evidence="1 6" id="KW-0597">Phosphoprotein</keyword>
<keyword evidence="2" id="KW-0902">Two-component regulatory system</keyword>
<dbReference type="CDD" id="cd00383">
    <property type="entry name" value="trans_reg_C"/>
    <property type="match status" value="1"/>
</dbReference>
<protein>
    <submittedName>
        <fullName evidence="10">DNA-binding response regulator</fullName>
    </submittedName>
</protein>
<dbReference type="PANTHER" id="PTHR48111:SF1">
    <property type="entry name" value="TWO-COMPONENT RESPONSE REGULATOR ORR33"/>
    <property type="match status" value="1"/>
</dbReference>
<dbReference type="InterPro" id="IPR016032">
    <property type="entry name" value="Sig_transdc_resp-reg_C-effctor"/>
</dbReference>
<dbReference type="PROSITE" id="PS50110">
    <property type="entry name" value="RESPONSE_REGULATORY"/>
    <property type="match status" value="1"/>
</dbReference>
<dbReference type="InterPro" id="IPR036388">
    <property type="entry name" value="WH-like_DNA-bd_sf"/>
</dbReference>
<reference evidence="10" key="1">
    <citation type="journal article" date="2014" name="Int. J. Syst. Evol. Microbiol.">
        <title>Complete genome sequence of Corynebacterium casei LMG S-19264T (=DSM 44701T), isolated from a smear-ripened cheese.</title>
        <authorList>
            <consortium name="US DOE Joint Genome Institute (JGI-PGF)"/>
            <person name="Walter F."/>
            <person name="Albersmeier A."/>
            <person name="Kalinowski J."/>
            <person name="Ruckert C."/>
        </authorList>
    </citation>
    <scope>NUCLEOTIDE SEQUENCE</scope>
    <source>
        <strain evidence="10">CCM 7905</strain>
    </source>
</reference>
<keyword evidence="3" id="KW-0805">Transcription regulation</keyword>
<organism evidence="10 11">
    <name type="scientific">Rhodococcoides trifolii</name>
    <dbReference type="NCBI Taxonomy" id="908250"/>
    <lineage>
        <taxon>Bacteria</taxon>
        <taxon>Bacillati</taxon>
        <taxon>Actinomycetota</taxon>
        <taxon>Actinomycetes</taxon>
        <taxon>Mycobacteriales</taxon>
        <taxon>Nocardiaceae</taxon>
        <taxon>Rhodococcoides</taxon>
    </lineage>
</organism>
<dbReference type="PANTHER" id="PTHR48111">
    <property type="entry name" value="REGULATOR OF RPOS"/>
    <property type="match status" value="1"/>
</dbReference>
<feature type="domain" description="OmpR/PhoB-type" evidence="9">
    <location>
        <begin position="127"/>
        <end position="223"/>
    </location>
</feature>
<dbReference type="GO" id="GO:0005829">
    <property type="term" value="C:cytosol"/>
    <property type="evidence" value="ECO:0007669"/>
    <property type="project" value="TreeGrafter"/>
</dbReference>
<proteinExistence type="predicted"/>
<dbReference type="InterPro" id="IPR001867">
    <property type="entry name" value="OmpR/PhoB-type_DNA-bd"/>
</dbReference>
<evidence type="ECO:0000256" key="4">
    <source>
        <dbReference type="ARBA" id="ARBA00023125"/>
    </source>
</evidence>
<keyword evidence="11" id="KW-1185">Reference proteome</keyword>
<dbReference type="InterPro" id="IPR011006">
    <property type="entry name" value="CheY-like_superfamily"/>
</dbReference>
<sequence length="223" mass="24287">MSPPRPRVLVVEDNESIRVAVAADVDASGALVHECSDGRELEKLLDSFRPDLVILDIMLPGRDGIELMKVVRGTSSAGVILLTARDAVEDRVHGLAAGADDYVVKPFAMAELLARVESVLRRMGRVPSAVTVGDIVLDTNSGDATRGGHDLELTTTEWRLLSYLAAQRGRTVSKTQILTQVWGYDNYDANLVEVHVSALRRKLEAHGPRVVHTRRGIGYVLTA</sequence>
<comment type="caution">
    <text evidence="10">The sequence shown here is derived from an EMBL/GenBank/DDBJ whole genome shotgun (WGS) entry which is preliminary data.</text>
</comment>
<evidence type="ECO:0000313" key="11">
    <source>
        <dbReference type="Proteomes" id="UP000654257"/>
    </source>
</evidence>
<evidence type="ECO:0000256" key="2">
    <source>
        <dbReference type="ARBA" id="ARBA00023012"/>
    </source>
</evidence>
<dbReference type="AlphaFoldDB" id="A0A917FZT3"/>
<feature type="DNA-binding region" description="OmpR/PhoB-type" evidence="7">
    <location>
        <begin position="127"/>
        <end position="223"/>
    </location>
</feature>
<reference evidence="10" key="2">
    <citation type="submission" date="2020-09" db="EMBL/GenBank/DDBJ databases">
        <authorList>
            <person name="Sun Q."/>
            <person name="Sedlacek I."/>
        </authorList>
    </citation>
    <scope>NUCLEOTIDE SEQUENCE</scope>
    <source>
        <strain evidence="10">CCM 7905</strain>
    </source>
</reference>
<evidence type="ECO:0000256" key="3">
    <source>
        <dbReference type="ARBA" id="ARBA00023015"/>
    </source>
</evidence>
<dbReference type="Pfam" id="PF00072">
    <property type="entry name" value="Response_reg"/>
    <property type="match status" value="1"/>
</dbReference>
<dbReference type="GO" id="GO:0000156">
    <property type="term" value="F:phosphorelay response regulator activity"/>
    <property type="evidence" value="ECO:0007669"/>
    <property type="project" value="TreeGrafter"/>
</dbReference>
<dbReference type="GO" id="GO:0006355">
    <property type="term" value="P:regulation of DNA-templated transcription"/>
    <property type="evidence" value="ECO:0007669"/>
    <property type="project" value="InterPro"/>
</dbReference>
<evidence type="ECO:0000256" key="1">
    <source>
        <dbReference type="ARBA" id="ARBA00022553"/>
    </source>
</evidence>
<evidence type="ECO:0000256" key="7">
    <source>
        <dbReference type="PROSITE-ProRule" id="PRU01091"/>
    </source>
</evidence>
<dbReference type="Gene3D" id="6.10.250.690">
    <property type="match status" value="1"/>
</dbReference>